<dbReference type="OrthoDB" id="194883at2"/>
<keyword evidence="2" id="KW-1185">Reference proteome</keyword>
<protein>
    <submittedName>
        <fullName evidence="1">Uncharacterized protein</fullName>
    </submittedName>
</protein>
<proteinExistence type="predicted"/>
<organism evidence="1 2">
    <name type="scientific">Phormidium tenue NIES-30</name>
    <dbReference type="NCBI Taxonomy" id="549789"/>
    <lineage>
        <taxon>Bacteria</taxon>
        <taxon>Bacillati</taxon>
        <taxon>Cyanobacteriota</taxon>
        <taxon>Cyanophyceae</taxon>
        <taxon>Oscillatoriophycideae</taxon>
        <taxon>Oscillatoriales</taxon>
        <taxon>Oscillatoriaceae</taxon>
        <taxon>Phormidium</taxon>
    </lineage>
</organism>
<sequence>MTKSHWQTVSGLVEHGHQVASGSAADGPYPSGTIEMQMPFFQALGLNLTDYFKGTLNLSISPSTFQLTNPELTFHQVEWTDRHPPEDFSFSRCRLLFENSIYNGWIYYPHPETKKRNFQNSSIIEIIAPPIPNIKYGDPIEIEYNPLEVSIN</sequence>
<dbReference type="AlphaFoldDB" id="A0A1U7J5Q1"/>
<gene>
    <name evidence="1" type="ORF">NIES30_11030</name>
</gene>
<evidence type="ECO:0000313" key="2">
    <source>
        <dbReference type="Proteomes" id="UP000185557"/>
    </source>
</evidence>
<accession>A0A1U7J5Q1</accession>
<reference evidence="1 2" key="1">
    <citation type="submission" date="2016-11" db="EMBL/GenBank/DDBJ databases">
        <title>Draft Genome Sequences of Nine Cyanobacterial Strains from Diverse Habitats.</title>
        <authorList>
            <person name="Zhu T."/>
            <person name="Hou S."/>
            <person name="Lu X."/>
            <person name="Hess W.R."/>
        </authorList>
    </citation>
    <scope>NUCLEOTIDE SEQUENCE [LARGE SCALE GENOMIC DNA]</scope>
    <source>
        <strain evidence="1 2">NIES-30</strain>
    </source>
</reference>
<evidence type="ECO:0000313" key="1">
    <source>
        <dbReference type="EMBL" id="OKH48032.1"/>
    </source>
</evidence>
<dbReference type="RefSeq" id="WP_073608486.1">
    <property type="nucleotide sequence ID" value="NZ_MRCG01000007.1"/>
</dbReference>
<name>A0A1U7J5Q1_9CYAN</name>
<dbReference type="STRING" id="549789.NIES30_11030"/>
<comment type="caution">
    <text evidence="1">The sequence shown here is derived from an EMBL/GenBank/DDBJ whole genome shotgun (WGS) entry which is preliminary data.</text>
</comment>
<dbReference type="Proteomes" id="UP000185557">
    <property type="component" value="Unassembled WGS sequence"/>
</dbReference>
<dbReference type="EMBL" id="MRCG01000007">
    <property type="protein sequence ID" value="OKH48032.1"/>
    <property type="molecule type" value="Genomic_DNA"/>
</dbReference>